<dbReference type="EMBL" id="ML992509">
    <property type="protein sequence ID" value="KAF2221827.1"/>
    <property type="molecule type" value="Genomic_DNA"/>
</dbReference>
<feature type="compositionally biased region" description="Basic and acidic residues" evidence="8">
    <location>
        <begin position="367"/>
        <end position="377"/>
    </location>
</feature>
<dbReference type="AlphaFoldDB" id="A0A6A6G835"/>
<evidence type="ECO:0000256" key="2">
    <source>
        <dbReference type="ARBA" id="ARBA00005179"/>
    </source>
</evidence>
<reference evidence="10" key="1">
    <citation type="journal article" date="2020" name="Stud. Mycol.">
        <title>101 Dothideomycetes genomes: A test case for predicting lifestyles and emergence of pathogens.</title>
        <authorList>
            <person name="Haridas S."/>
            <person name="Albert R."/>
            <person name="Binder M."/>
            <person name="Bloem J."/>
            <person name="LaButti K."/>
            <person name="Salamov A."/>
            <person name="Andreopoulos B."/>
            <person name="Baker S."/>
            <person name="Barry K."/>
            <person name="Bills G."/>
            <person name="Bluhm B."/>
            <person name="Cannon C."/>
            <person name="Castanera R."/>
            <person name="Culley D."/>
            <person name="Daum C."/>
            <person name="Ezra D."/>
            <person name="Gonzalez J."/>
            <person name="Henrissat B."/>
            <person name="Kuo A."/>
            <person name="Liang C."/>
            <person name="Lipzen A."/>
            <person name="Lutzoni F."/>
            <person name="Magnuson J."/>
            <person name="Mondo S."/>
            <person name="Nolan M."/>
            <person name="Ohm R."/>
            <person name="Pangilinan J."/>
            <person name="Park H.-J."/>
            <person name="Ramirez L."/>
            <person name="Alfaro M."/>
            <person name="Sun H."/>
            <person name="Tritt A."/>
            <person name="Yoshinaga Y."/>
            <person name="Zwiers L.-H."/>
            <person name="Turgeon B."/>
            <person name="Goodwin S."/>
            <person name="Spatafora J."/>
            <person name="Crous P."/>
            <person name="Grigoriev I."/>
        </authorList>
    </citation>
    <scope>NUCLEOTIDE SEQUENCE [LARGE SCALE GENOMIC DNA]</scope>
    <source>
        <strain evidence="10">CECT 20119</strain>
    </source>
</reference>
<evidence type="ECO:0000256" key="5">
    <source>
        <dbReference type="ARBA" id="ARBA00022679"/>
    </source>
</evidence>
<comment type="pathway">
    <text evidence="2">Secondary metabolite biosynthesis.</text>
</comment>
<dbReference type="Pfam" id="PF01063">
    <property type="entry name" value="Aminotran_4"/>
    <property type="match status" value="1"/>
</dbReference>
<keyword evidence="10" id="KW-1185">Reference proteome</keyword>
<dbReference type="Gene3D" id="3.20.10.10">
    <property type="entry name" value="D-amino Acid Aminotransferase, subunit A, domain 2"/>
    <property type="match status" value="1"/>
</dbReference>
<dbReference type="InterPro" id="IPR043132">
    <property type="entry name" value="BCAT-like_C"/>
</dbReference>
<protein>
    <submittedName>
        <fullName evidence="9">Aminotransferase</fullName>
    </submittedName>
</protein>
<dbReference type="Proteomes" id="UP000799538">
    <property type="component" value="Unassembled WGS sequence"/>
</dbReference>
<keyword evidence="6" id="KW-0663">Pyridoxal phosphate</keyword>
<evidence type="ECO:0000313" key="9">
    <source>
        <dbReference type="EMBL" id="KAF2221827.1"/>
    </source>
</evidence>
<dbReference type="SUPFAM" id="SSF56752">
    <property type="entry name" value="D-aminoacid aminotransferase-like PLP-dependent enzymes"/>
    <property type="match status" value="1"/>
</dbReference>
<evidence type="ECO:0000256" key="6">
    <source>
        <dbReference type="ARBA" id="ARBA00022898"/>
    </source>
</evidence>
<dbReference type="FunFam" id="3.30.470.10:FF:000004">
    <property type="entry name" value="Branched-chain-amino-acid aminotransferase"/>
    <property type="match status" value="1"/>
</dbReference>
<evidence type="ECO:0000256" key="8">
    <source>
        <dbReference type="SAM" id="MobiDB-lite"/>
    </source>
</evidence>
<dbReference type="PANTHER" id="PTHR42825:SF2">
    <property type="entry name" value="BRANCHED-CHAIN-AMINO-ACID AMINOTRANSFERASE 3, CHLOROPLASTIC-RELATED"/>
    <property type="match status" value="1"/>
</dbReference>
<dbReference type="InterPro" id="IPR001544">
    <property type="entry name" value="Aminotrans_IV"/>
</dbReference>
<evidence type="ECO:0000256" key="3">
    <source>
        <dbReference type="ARBA" id="ARBA00009320"/>
    </source>
</evidence>
<dbReference type="Gene3D" id="3.30.470.10">
    <property type="match status" value="1"/>
</dbReference>
<comment type="similarity">
    <text evidence="3">Belongs to the class-IV pyridoxal-phosphate-dependent aminotransferase family.</text>
</comment>
<feature type="region of interest" description="Disordered" evidence="8">
    <location>
        <begin position="351"/>
        <end position="377"/>
    </location>
</feature>
<feature type="modified residue" description="N6-(pyridoxal phosphate)lysine" evidence="7">
    <location>
        <position position="192"/>
    </location>
</feature>
<dbReference type="GO" id="GO:0009081">
    <property type="term" value="P:branched-chain amino acid metabolic process"/>
    <property type="evidence" value="ECO:0007669"/>
    <property type="project" value="InterPro"/>
</dbReference>
<dbReference type="InterPro" id="IPR005786">
    <property type="entry name" value="B_amino_transII"/>
</dbReference>
<dbReference type="NCBIfam" id="NF009897">
    <property type="entry name" value="PRK13357.1"/>
    <property type="match status" value="1"/>
</dbReference>
<gene>
    <name evidence="9" type="ORF">BDZ85DRAFT_133868</name>
</gene>
<dbReference type="FunFam" id="3.20.10.10:FF:000010">
    <property type="entry name" value="Branched-chain amino acid aminotransferase"/>
    <property type="match status" value="1"/>
</dbReference>
<accession>A0A6A6G835</accession>
<dbReference type="InterPro" id="IPR036038">
    <property type="entry name" value="Aminotransferase-like"/>
</dbReference>
<evidence type="ECO:0000256" key="4">
    <source>
        <dbReference type="ARBA" id="ARBA00022576"/>
    </source>
</evidence>
<dbReference type="PANTHER" id="PTHR42825">
    <property type="entry name" value="AMINO ACID AMINOTRANSFERASE"/>
    <property type="match status" value="1"/>
</dbReference>
<dbReference type="GO" id="GO:0004084">
    <property type="term" value="F:branched-chain-amino-acid transaminase activity"/>
    <property type="evidence" value="ECO:0007669"/>
    <property type="project" value="InterPro"/>
</dbReference>
<dbReference type="InterPro" id="IPR043131">
    <property type="entry name" value="BCAT-like_N"/>
</dbReference>
<organism evidence="9 10">
    <name type="scientific">Elsinoe ampelina</name>
    <dbReference type="NCBI Taxonomy" id="302913"/>
    <lineage>
        <taxon>Eukaryota</taxon>
        <taxon>Fungi</taxon>
        <taxon>Dikarya</taxon>
        <taxon>Ascomycota</taxon>
        <taxon>Pezizomycotina</taxon>
        <taxon>Dothideomycetes</taxon>
        <taxon>Dothideomycetidae</taxon>
        <taxon>Myriangiales</taxon>
        <taxon>Elsinoaceae</taxon>
        <taxon>Elsinoe</taxon>
    </lineage>
</organism>
<dbReference type="CDD" id="cd01557">
    <property type="entry name" value="BCAT_beta_family"/>
    <property type="match status" value="1"/>
</dbReference>
<proteinExistence type="inferred from homology"/>
<dbReference type="NCBIfam" id="TIGR01123">
    <property type="entry name" value="ilvE_II"/>
    <property type="match status" value="1"/>
</dbReference>
<dbReference type="OrthoDB" id="409992at2759"/>
<keyword evidence="4 9" id="KW-0032">Aminotransferase</keyword>
<evidence type="ECO:0000256" key="7">
    <source>
        <dbReference type="PIRSR" id="PIRSR006468-1"/>
    </source>
</evidence>
<evidence type="ECO:0000313" key="10">
    <source>
        <dbReference type="Proteomes" id="UP000799538"/>
    </source>
</evidence>
<dbReference type="InterPro" id="IPR033939">
    <property type="entry name" value="BCAT_family"/>
</dbReference>
<name>A0A6A6G835_9PEZI</name>
<dbReference type="PIRSF" id="PIRSF006468">
    <property type="entry name" value="BCAT1"/>
    <property type="match status" value="1"/>
</dbReference>
<comment type="cofactor">
    <cofactor evidence="1">
        <name>pyridoxal 5'-phosphate</name>
        <dbReference type="ChEBI" id="CHEBI:597326"/>
    </cofactor>
</comment>
<keyword evidence="5 9" id="KW-0808">Transferase</keyword>
<evidence type="ECO:0000256" key="1">
    <source>
        <dbReference type="ARBA" id="ARBA00001933"/>
    </source>
</evidence>
<sequence length="377" mass="41430">MTSFPPPPTSTIDWSNVGFKVREVNGHIESTYSKSTGKWTTPRFVRSPFLSLHGMAPGLNYGQQCYEGLKAFRAPGDKTINIFRPNKNAERMQRSAESISIPQVPVEHFLKSVHLAVALNAEFVPPHDTGAAMYIRPLLFGSSAQLGLNPPEEYTFLVFVLPTGVYHGVNPVKALILDNFDRAAPHGTGSYKVGGNYAPVLRYSEQARNEGYGITLHLDSQTRTVIDEFSTSAFLGVKKQGNETEIVVPDSNNVIESVTADSVCDIARDLGWKVTKRPISFEELPEFEEVMAAGTAAALVPIKSITRGKDTFKYRDASDEPGPVVVELLTRLKGIQLGKIEDKHSWRATVSEAEKGTYDSEESETNGVKKGEVDKLP</sequence>